<dbReference type="EMBL" id="DYVS01000235">
    <property type="protein sequence ID" value="HJF71599.1"/>
    <property type="molecule type" value="Genomic_DNA"/>
</dbReference>
<sequence length="345" mass="39736">MEKLHLLFCLCLITSCSNGPEFVEPKIGYIDYLSYPEDKLTQGDRFLLVSVDFQEGVLSTSLDTKSALEQGVSETRFNYFLEFLQNENQKFEKYLDAGAIVFYNGKPFTRNKDLLQYIDVDEVEFSSRARYEQQVALGSKTFVMGYDWAPTDVINFNGPCKISASVAGQGSFRLKEESKNLTVLLDNAMSTSKATLKWGFGNNVDWSWKVTYNASTGGTKATLFFTGYLEEPMPPEDPTNPDYVYFWKNIPSYILIYKDTGDQTIHVGSTIPGTFTAQLYKFSRPKRTLYAQQDFNEQYGARLRYPLECTFWVVIYRKIIRQDEVTYDYLGDTQYPYPPYPNQKE</sequence>
<proteinExistence type="predicted"/>
<comment type="caution">
    <text evidence="1">The sequence shown here is derived from an EMBL/GenBank/DDBJ whole genome shotgun (WGS) entry which is preliminary data.</text>
</comment>
<dbReference type="PROSITE" id="PS51257">
    <property type="entry name" value="PROKAR_LIPOPROTEIN"/>
    <property type="match status" value="1"/>
</dbReference>
<dbReference type="Proteomes" id="UP000742098">
    <property type="component" value="Unassembled WGS sequence"/>
</dbReference>
<accession>A0A921KZC2</accession>
<dbReference type="AlphaFoldDB" id="A0A921KZC2"/>
<organism evidence="1 2">
    <name type="scientific">Butyricimonas virosa</name>
    <dbReference type="NCBI Taxonomy" id="544645"/>
    <lineage>
        <taxon>Bacteria</taxon>
        <taxon>Pseudomonadati</taxon>
        <taxon>Bacteroidota</taxon>
        <taxon>Bacteroidia</taxon>
        <taxon>Bacteroidales</taxon>
        <taxon>Odoribacteraceae</taxon>
        <taxon>Butyricimonas</taxon>
    </lineage>
</organism>
<reference evidence="1" key="2">
    <citation type="submission" date="2021-09" db="EMBL/GenBank/DDBJ databases">
        <authorList>
            <person name="Gilroy R."/>
        </authorList>
    </citation>
    <scope>NUCLEOTIDE SEQUENCE</scope>
    <source>
        <strain evidence="1">6966</strain>
    </source>
</reference>
<gene>
    <name evidence="1" type="ORF">K8V05_12675</name>
</gene>
<evidence type="ECO:0000313" key="2">
    <source>
        <dbReference type="Proteomes" id="UP000742098"/>
    </source>
</evidence>
<name>A0A921KZC2_9BACT</name>
<protein>
    <submittedName>
        <fullName evidence="1">Uncharacterized protein</fullName>
    </submittedName>
</protein>
<evidence type="ECO:0000313" key="1">
    <source>
        <dbReference type="EMBL" id="HJF71599.1"/>
    </source>
</evidence>
<reference evidence="1" key="1">
    <citation type="journal article" date="2021" name="PeerJ">
        <title>Extensive microbial diversity within the chicken gut microbiome revealed by metagenomics and culture.</title>
        <authorList>
            <person name="Gilroy R."/>
            <person name="Ravi A."/>
            <person name="Getino M."/>
            <person name="Pursley I."/>
            <person name="Horton D.L."/>
            <person name="Alikhan N.F."/>
            <person name="Baker D."/>
            <person name="Gharbi K."/>
            <person name="Hall N."/>
            <person name="Watson M."/>
            <person name="Adriaenssens E.M."/>
            <person name="Foster-Nyarko E."/>
            <person name="Jarju S."/>
            <person name="Secka A."/>
            <person name="Antonio M."/>
            <person name="Oren A."/>
            <person name="Chaudhuri R.R."/>
            <person name="La Ragione R."/>
            <person name="Hildebrand F."/>
            <person name="Pallen M.J."/>
        </authorList>
    </citation>
    <scope>NUCLEOTIDE SEQUENCE</scope>
    <source>
        <strain evidence="1">6966</strain>
    </source>
</reference>